<comment type="caution">
    <text evidence="2">The sequence shown here is derived from an EMBL/GenBank/DDBJ whole genome shotgun (WGS) entry which is preliminary data.</text>
</comment>
<feature type="non-terminal residue" evidence="2">
    <location>
        <position position="114"/>
    </location>
</feature>
<dbReference type="Proteomes" id="UP001177744">
    <property type="component" value="Unassembled WGS sequence"/>
</dbReference>
<sequence>MEMNDFIEVFSQKMNLIDKVSQRIYKEEREYFDEMKEYGPIHALWSESEEDLAGTLDMDQCCQATERFVLYGEMLMGVMKRRDHIQAELESKAEAFTYKKADTDLVSFHVSRCD</sequence>
<dbReference type="PANTHER" id="PTHR45949">
    <property type="entry name" value="SORTING NEXIN-4"/>
    <property type="match status" value="1"/>
</dbReference>
<dbReference type="AlphaFoldDB" id="A0AA40I1Z1"/>
<dbReference type="GO" id="GO:0000422">
    <property type="term" value="P:autophagy of mitochondrion"/>
    <property type="evidence" value="ECO:0007669"/>
    <property type="project" value="TreeGrafter"/>
</dbReference>
<dbReference type="GO" id="GO:0032456">
    <property type="term" value="P:endocytic recycling"/>
    <property type="evidence" value="ECO:0007669"/>
    <property type="project" value="TreeGrafter"/>
</dbReference>
<dbReference type="PANTHER" id="PTHR45949:SF3">
    <property type="entry name" value="SORTING NEXIN-7"/>
    <property type="match status" value="1"/>
</dbReference>
<name>A0AA40I1Z1_CNENI</name>
<dbReference type="GO" id="GO:0031901">
    <property type="term" value="C:early endosome membrane"/>
    <property type="evidence" value="ECO:0007669"/>
    <property type="project" value="UniProtKB-SubCell"/>
</dbReference>
<evidence type="ECO:0000313" key="3">
    <source>
        <dbReference type="Proteomes" id="UP001177744"/>
    </source>
</evidence>
<protein>
    <submittedName>
        <fullName evidence="2">Uncharacterized protein</fullName>
    </submittedName>
</protein>
<evidence type="ECO:0000256" key="1">
    <source>
        <dbReference type="ARBA" id="ARBA00004469"/>
    </source>
</evidence>
<dbReference type="GO" id="GO:0061709">
    <property type="term" value="P:reticulophagy"/>
    <property type="evidence" value="ECO:0007669"/>
    <property type="project" value="TreeGrafter"/>
</dbReference>
<dbReference type="EMBL" id="JAULJE010000007">
    <property type="protein sequence ID" value="KAK1341557.1"/>
    <property type="molecule type" value="Genomic_DNA"/>
</dbReference>
<dbReference type="GO" id="GO:0015031">
    <property type="term" value="P:protein transport"/>
    <property type="evidence" value="ECO:0007669"/>
    <property type="project" value="TreeGrafter"/>
</dbReference>
<organism evidence="2 3">
    <name type="scientific">Cnephaeus nilssonii</name>
    <name type="common">Northern bat</name>
    <name type="synonym">Eptesicus nilssonii</name>
    <dbReference type="NCBI Taxonomy" id="3371016"/>
    <lineage>
        <taxon>Eukaryota</taxon>
        <taxon>Metazoa</taxon>
        <taxon>Chordata</taxon>
        <taxon>Craniata</taxon>
        <taxon>Vertebrata</taxon>
        <taxon>Euteleostomi</taxon>
        <taxon>Mammalia</taxon>
        <taxon>Eutheria</taxon>
        <taxon>Laurasiatheria</taxon>
        <taxon>Chiroptera</taxon>
        <taxon>Yangochiroptera</taxon>
        <taxon>Vespertilionidae</taxon>
        <taxon>Cnephaeus</taxon>
    </lineage>
</organism>
<evidence type="ECO:0000313" key="2">
    <source>
        <dbReference type="EMBL" id="KAK1341557.1"/>
    </source>
</evidence>
<reference evidence="2" key="1">
    <citation type="submission" date="2023-06" db="EMBL/GenBank/DDBJ databases">
        <title>Reference genome for the Northern bat (Eptesicus nilssonii), a most northern bat species.</title>
        <authorList>
            <person name="Laine V.N."/>
            <person name="Pulliainen A.T."/>
            <person name="Lilley T.M."/>
        </authorList>
    </citation>
    <scope>NUCLEOTIDE SEQUENCE</scope>
    <source>
        <strain evidence="2">BLF_Eptnil</strain>
        <tissue evidence="2">Kidney</tissue>
    </source>
</reference>
<comment type="subcellular location">
    <subcellularLocation>
        <location evidence="1">Early endosome membrane</location>
        <topology evidence="1">Peripheral membrane protein</topology>
        <orientation evidence="1">Cytoplasmic side</orientation>
    </subcellularLocation>
</comment>
<gene>
    <name evidence="2" type="ORF">QTO34_017972</name>
</gene>
<proteinExistence type="predicted"/>
<dbReference type="GO" id="GO:0034727">
    <property type="term" value="P:piecemeal microautophagy of the nucleus"/>
    <property type="evidence" value="ECO:0007669"/>
    <property type="project" value="TreeGrafter"/>
</dbReference>
<keyword evidence="3" id="KW-1185">Reference proteome</keyword>
<accession>A0AA40I1Z1</accession>
<dbReference type="GO" id="GO:0000407">
    <property type="term" value="C:phagophore assembly site"/>
    <property type="evidence" value="ECO:0007669"/>
    <property type="project" value="TreeGrafter"/>
</dbReference>